<protein>
    <submittedName>
        <fullName evidence="6">Putative tick kunitz 48</fullName>
    </submittedName>
</protein>
<feature type="chain" id="PRO_5001520976" evidence="4">
    <location>
        <begin position="18"/>
        <end position="130"/>
    </location>
</feature>
<evidence type="ECO:0000259" key="5">
    <source>
        <dbReference type="PROSITE" id="PS50279"/>
    </source>
</evidence>
<keyword evidence="2" id="KW-0722">Serine protease inhibitor</keyword>
<proteinExistence type="evidence at transcript level"/>
<evidence type="ECO:0000256" key="4">
    <source>
        <dbReference type="SAM" id="SignalP"/>
    </source>
</evidence>
<sequence>MFFYMILCIFLVELSAAAAPAQNDPRCKKHVAVTSGCPSPKWQFNKEDRQCESTCTNGAPFKTHNECAGYCRSRAVCSAPRPVSSCSGHTVTVYFWNTNSRSCEKDDTACNYNGNNFPTKEECQSTCGQS</sequence>
<dbReference type="EMBL" id="GBBM01004930">
    <property type="protein sequence ID" value="JAC30488.1"/>
    <property type="molecule type" value="mRNA"/>
</dbReference>
<dbReference type="AlphaFoldDB" id="A0A023GC54"/>
<dbReference type="PROSITE" id="PS50279">
    <property type="entry name" value="BPTI_KUNITZ_2"/>
    <property type="match status" value="1"/>
</dbReference>
<evidence type="ECO:0000256" key="2">
    <source>
        <dbReference type="ARBA" id="ARBA00022900"/>
    </source>
</evidence>
<dbReference type="PANTHER" id="PTHR10083">
    <property type="entry name" value="KUNITZ-TYPE PROTEASE INHIBITOR-RELATED"/>
    <property type="match status" value="1"/>
</dbReference>
<reference evidence="6" key="1">
    <citation type="submission" date="2014-03" db="EMBL/GenBank/DDBJ databases">
        <title>The sialotranscriptome of Amblyomma triste, Amblyomma parvum and Amblyomma cajennense ticks, uncovered by 454-based RNA-seq.</title>
        <authorList>
            <person name="Garcia G.R."/>
            <person name="Gardinassi L.G."/>
            <person name="Ribeiro J.M."/>
            <person name="Anatriello E."/>
            <person name="Ferreira B.R."/>
            <person name="Moreira H.N."/>
            <person name="Mafra C."/>
            <person name="Olegario M.M."/>
            <person name="Szabo P.J."/>
            <person name="Miranda-Santos I.K."/>
            <person name="Maruyama S.R."/>
        </authorList>
    </citation>
    <scope>NUCLEOTIDE SEQUENCE</scope>
    <source>
        <strain evidence="6">Mato Grasso do Sul</strain>
        <tissue evidence="6">Salivary glands</tissue>
    </source>
</reference>
<accession>A0A023GC54</accession>
<dbReference type="InterPro" id="IPR050098">
    <property type="entry name" value="TFPI/VKTCI-like"/>
</dbReference>
<dbReference type="Gene3D" id="4.10.410.10">
    <property type="entry name" value="Pancreatic trypsin inhibitor Kunitz domain"/>
    <property type="match status" value="1"/>
</dbReference>
<dbReference type="SUPFAM" id="SSF57362">
    <property type="entry name" value="BPTI-like"/>
    <property type="match status" value="1"/>
</dbReference>
<dbReference type="PANTHER" id="PTHR10083:SF374">
    <property type="entry name" value="BPTI_KUNITZ INHIBITOR DOMAIN-CONTAINING PROTEIN"/>
    <property type="match status" value="1"/>
</dbReference>
<dbReference type="InterPro" id="IPR036880">
    <property type="entry name" value="Kunitz_BPTI_sf"/>
</dbReference>
<evidence type="ECO:0000256" key="1">
    <source>
        <dbReference type="ARBA" id="ARBA00022690"/>
    </source>
</evidence>
<keyword evidence="3" id="KW-1015">Disulfide bond</keyword>
<feature type="domain" description="BPTI/Kunitz inhibitor" evidence="5">
    <location>
        <begin position="77"/>
        <end position="127"/>
    </location>
</feature>
<keyword evidence="4" id="KW-0732">Signal</keyword>
<dbReference type="Pfam" id="PF00014">
    <property type="entry name" value="Kunitz_BPTI"/>
    <property type="match status" value="1"/>
</dbReference>
<dbReference type="GO" id="GO:0004867">
    <property type="term" value="F:serine-type endopeptidase inhibitor activity"/>
    <property type="evidence" value="ECO:0007669"/>
    <property type="project" value="UniProtKB-KW"/>
</dbReference>
<evidence type="ECO:0000256" key="3">
    <source>
        <dbReference type="ARBA" id="ARBA00023157"/>
    </source>
</evidence>
<organism evidence="6">
    <name type="scientific">Amblyomma triste</name>
    <name type="common">Neotropical tick</name>
    <dbReference type="NCBI Taxonomy" id="251400"/>
    <lineage>
        <taxon>Eukaryota</taxon>
        <taxon>Metazoa</taxon>
        <taxon>Ecdysozoa</taxon>
        <taxon>Arthropoda</taxon>
        <taxon>Chelicerata</taxon>
        <taxon>Arachnida</taxon>
        <taxon>Acari</taxon>
        <taxon>Parasitiformes</taxon>
        <taxon>Ixodida</taxon>
        <taxon>Ixodoidea</taxon>
        <taxon>Ixodidae</taxon>
        <taxon>Amblyomminae</taxon>
        <taxon>Amblyomma</taxon>
    </lineage>
</organism>
<keyword evidence="1" id="KW-0646">Protease inhibitor</keyword>
<evidence type="ECO:0000313" key="6">
    <source>
        <dbReference type="EMBL" id="JAC30488.1"/>
    </source>
</evidence>
<dbReference type="InterPro" id="IPR002223">
    <property type="entry name" value="Kunitz_BPTI"/>
</dbReference>
<name>A0A023GC54_AMBTT</name>
<feature type="signal peptide" evidence="4">
    <location>
        <begin position="1"/>
        <end position="17"/>
    </location>
</feature>
<dbReference type="CDD" id="cd00109">
    <property type="entry name" value="Kunitz-type"/>
    <property type="match status" value="1"/>
</dbReference>
<dbReference type="SMART" id="SM00131">
    <property type="entry name" value="KU"/>
    <property type="match status" value="1"/>
</dbReference>